<reference evidence="1" key="1">
    <citation type="submission" date="2018-08" db="EMBL/GenBank/DDBJ databases">
        <title>Identification of Burkholderia cepacia strains that express a Burkholderia pseudomallei-like capsular polysaccharide.</title>
        <authorList>
            <person name="Burtnick M.N."/>
            <person name="Vongsouvath M."/>
            <person name="Newton P."/>
            <person name="Wuthiekanun V."/>
            <person name="Limmathurotsakul D."/>
            <person name="Brett P.J."/>
            <person name="Chantratita N."/>
            <person name="Dance D.A."/>
        </authorList>
    </citation>
    <scope>NUCLEOTIDE SEQUENCE</scope>
    <source>
        <strain evidence="1">SBXCC001</strain>
    </source>
</reference>
<dbReference type="AlphaFoldDB" id="A0AAW9CVP7"/>
<proteinExistence type="predicted"/>
<name>A0AAW9CVP7_BURTH</name>
<dbReference type="EMBL" id="QXCT01000001">
    <property type="protein sequence ID" value="MDW9251816.1"/>
    <property type="molecule type" value="Genomic_DNA"/>
</dbReference>
<evidence type="ECO:0000313" key="1">
    <source>
        <dbReference type="EMBL" id="MDW9251816.1"/>
    </source>
</evidence>
<evidence type="ECO:0000313" key="2">
    <source>
        <dbReference type="Proteomes" id="UP001272137"/>
    </source>
</evidence>
<dbReference type="Proteomes" id="UP001272137">
    <property type="component" value="Unassembled WGS sequence"/>
</dbReference>
<organism evidence="1 2">
    <name type="scientific">Burkholderia thailandensis</name>
    <dbReference type="NCBI Taxonomy" id="57975"/>
    <lineage>
        <taxon>Bacteria</taxon>
        <taxon>Pseudomonadati</taxon>
        <taxon>Pseudomonadota</taxon>
        <taxon>Betaproteobacteria</taxon>
        <taxon>Burkholderiales</taxon>
        <taxon>Burkholderiaceae</taxon>
        <taxon>Burkholderia</taxon>
        <taxon>pseudomallei group</taxon>
    </lineage>
</organism>
<gene>
    <name evidence="1" type="ORF">C7S16_6884</name>
</gene>
<accession>A0AAW9CVP7</accession>
<comment type="caution">
    <text evidence="1">The sequence shown here is derived from an EMBL/GenBank/DDBJ whole genome shotgun (WGS) entry which is preliminary data.</text>
</comment>
<protein>
    <submittedName>
        <fullName evidence="1">Uncharacterized protein</fullName>
    </submittedName>
</protein>
<sequence length="113" mass="12399">MSEKRRACVMFRRAGHRNFPQPAGPGEAAWRASPKACSSLAGGRRFARRAPRPCRAYRASCVARRAVQSHADHSFSPGGRSPHIARGTRAVRLAEARATRKLHQNVTRAASAR</sequence>